<name>A0ACC2BSJ3_DIPCM</name>
<reference evidence="2" key="1">
    <citation type="journal article" date="2024" name="Proc. Natl. Acad. Sci. U.S.A.">
        <title>Extraordinary preservation of gene collinearity over three hundred million years revealed in homosporous lycophytes.</title>
        <authorList>
            <person name="Li C."/>
            <person name="Wickell D."/>
            <person name="Kuo L.Y."/>
            <person name="Chen X."/>
            <person name="Nie B."/>
            <person name="Liao X."/>
            <person name="Peng D."/>
            <person name="Ji J."/>
            <person name="Jenkins J."/>
            <person name="Williams M."/>
            <person name="Shu S."/>
            <person name="Plott C."/>
            <person name="Barry K."/>
            <person name="Rajasekar S."/>
            <person name="Grimwood J."/>
            <person name="Han X."/>
            <person name="Sun S."/>
            <person name="Hou Z."/>
            <person name="He W."/>
            <person name="Dai G."/>
            <person name="Sun C."/>
            <person name="Schmutz J."/>
            <person name="Leebens-Mack J.H."/>
            <person name="Li F.W."/>
            <person name="Wang L."/>
        </authorList>
    </citation>
    <scope>NUCLEOTIDE SEQUENCE [LARGE SCALE GENOMIC DNA]</scope>
    <source>
        <strain evidence="2">cv. PW_Plant_1</strain>
    </source>
</reference>
<evidence type="ECO:0000313" key="2">
    <source>
        <dbReference type="Proteomes" id="UP001162992"/>
    </source>
</evidence>
<dbReference type="EMBL" id="CM055104">
    <property type="protein sequence ID" value="KAJ7532740.1"/>
    <property type="molecule type" value="Genomic_DNA"/>
</dbReference>
<proteinExistence type="predicted"/>
<dbReference type="Proteomes" id="UP001162992">
    <property type="component" value="Chromosome 13"/>
</dbReference>
<protein>
    <submittedName>
        <fullName evidence="1">Uncharacterized protein</fullName>
    </submittedName>
</protein>
<accession>A0ACC2BSJ3</accession>
<organism evidence="1 2">
    <name type="scientific">Diphasiastrum complanatum</name>
    <name type="common">Issler's clubmoss</name>
    <name type="synonym">Lycopodium complanatum</name>
    <dbReference type="NCBI Taxonomy" id="34168"/>
    <lineage>
        <taxon>Eukaryota</taxon>
        <taxon>Viridiplantae</taxon>
        <taxon>Streptophyta</taxon>
        <taxon>Embryophyta</taxon>
        <taxon>Tracheophyta</taxon>
        <taxon>Lycopodiopsida</taxon>
        <taxon>Lycopodiales</taxon>
        <taxon>Lycopodiaceae</taxon>
        <taxon>Lycopodioideae</taxon>
        <taxon>Diphasiastrum</taxon>
    </lineage>
</organism>
<keyword evidence="2" id="KW-1185">Reference proteome</keyword>
<evidence type="ECO:0000313" key="1">
    <source>
        <dbReference type="EMBL" id="KAJ7532740.1"/>
    </source>
</evidence>
<sequence>MGAGRRTQTIDVNTGLDGAGRSCVEPGRGRGASKPPPPPPRLLASRELGGVIFGCTKDTIQECFSEQLFGLPRPHMIYVQHIQEGLPLFLFDYTAKVLHGVFEAAGDGEENINPRAWSGSGGGKLFPAQVPVRIRQYYSPLPESVFRKAIAKNYYSKWHFQFELDHIQTKELCALFHAGGRSFLPYTFGESSERDIGSPAFNTRSGKAAVIKKNFGNEEDNGWKNPETFSQDGGWTNPGRSSGGWTDPGRPSQDGGWTNPGRSSQDGGWKNTSIQDGGRTDSKSSFQDGGWTNRKTSFQDGGWTNPGAACQNVGWTNPNKSFQDGGWTNRDTASQDGGWTNRNTSFQDGGWTNPDTASQDGGWNNPNTSFQDGGWTNPDTSSQDGGWTNLNTSLQDGGWTNPDTSSQKGGWTNARRSYRDGGGTKYKSYTRDDEWAHQHKASSRDDEWALHHKASSEDDGRAHYDKTSSQDDGWANHRKASSQDDGWAHHRKASSQDDGQAHHNKAFSQDDGWAHHHKASSQDDRWTNSGTSFQDNGKSSSHNNWISSDGVLASHEASSEVANDQGESAWEKNDEWFWEPEVSAQKSEIVLGACDRRQENMEDPKVENVWPLDQPSTLGNVQEDQGDSVQQKIGEGLWEPEISASTGSDSHELSKKSEILEISREVDLLCISEDEGKEAGQARGNAEVCKGTGRENSAISASDGSAIQSDALSEVEKVIADNADAEEGCMALDDEEAGTMATGKKESQVEWDSNVLFQDEMEAKQLDAEQLALKEGRENLLLALQPVDSIAASGLYKNMELCAKILEEMRHHEVDTRTLIKEAKSLVQEVCELKHLQLEKIAFQKAHLSLVEDVHSLKEDIKDMRSQLNIAFDFQ</sequence>
<comment type="caution">
    <text evidence="1">The sequence shown here is derived from an EMBL/GenBank/DDBJ whole genome shotgun (WGS) entry which is preliminary data.</text>
</comment>
<gene>
    <name evidence="1" type="ORF">O6H91_13G017500</name>
</gene>